<organism evidence="1">
    <name type="scientific">termite gut metagenome</name>
    <dbReference type="NCBI Taxonomy" id="433724"/>
    <lineage>
        <taxon>unclassified sequences</taxon>
        <taxon>metagenomes</taxon>
        <taxon>organismal metagenomes</taxon>
    </lineage>
</organism>
<dbReference type="AlphaFoldDB" id="A0A5J4R3S5"/>
<protein>
    <submittedName>
        <fullName evidence="1">Uncharacterized protein</fullName>
    </submittedName>
</protein>
<dbReference type="EMBL" id="SNRY01001865">
    <property type="protein sequence ID" value="KAA6328165.1"/>
    <property type="molecule type" value="Genomic_DNA"/>
</dbReference>
<accession>A0A5J4R3S5</accession>
<reference evidence="1" key="1">
    <citation type="submission" date="2019-03" db="EMBL/GenBank/DDBJ databases">
        <title>Single cell metagenomics reveals metabolic interactions within the superorganism composed of flagellate Streblomastix strix and complex community of Bacteroidetes bacteria on its surface.</title>
        <authorList>
            <person name="Treitli S.C."/>
            <person name="Kolisko M."/>
            <person name="Husnik F."/>
            <person name="Keeling P."/>
            <person name="Hampl V."/>
        </authorList>
    </citation>
    <scope>NUCLEOTIDE SEQUENCE</scope>
    <source>
        <strain evidence="1">STM</strain>
    </source>
</reference>
<name>A0A5J4R3S5_9ZZZZ</name>
<gene>
    <name evidence="1" type="ORF">EZS27_022912</name>
</gene>
<sequence>MAAHIQNHEVIILWQASRLRLTDEYVVAPEILRVQGSAIGTLGNFSASIGKAKSKKTFNVSAIVAAALKNGTVLQYVAELSTLCIPH</sequence>
<proteinExistence type="predicted"/>
<evidence type="ECO:0000313" key="1">
    <source>
        <dbReference type="EMBL" id="KAA6328165.1"/>
    </source>
</evidence>
<comment type="caution">
    <text evidence="1">The sequence shown here is derived from an EMBL/GenBank/DDBJ whole genome shotgun (WGS) entry which is preliminary data.</text>
</comment>